<dbReference type="EMBL" id="JACIFH010000001">
    <property type="protein sequence ID" value="MBB4141098.1"/>
    <property type="molecule type" value="Genomic_DNA"/>
</dbReference>
<dbReference type="PANTHER" id="PTHR30269">
    <property type="entry name" value="TRANSMEMBRANE PROTEIN YFCA"/>
    <property type="match status" value="1"/>
</dbReference>
<feature type="transmembrane region" description="Helical" evidence="8">
    <location>
        <begin position="206"/>
        <end position="232"/>
    </location>
</feature>
<evidence type="ECO:0000256" key="8">
    <source>
        <dbReference type="RuleBase" id="RU363041"/>
    </source>
</evidence>
<dbReference type="InterPro" id="IPR002781">
    <property type="entry name" value="TM_pro_TauE-like"/>
</dbReference>
<dbReference type="Pfam" id="PF01925">
    <property type="entry name" value="TauE"/>
    <property type="match status" value="1"/>
</dbReference>
<proteinExistence type="inferred from homology"/>
<evidence type="ECO:0000256" key="6">
    <source>
        <dbReference type="ARBA" id="ARBA00022989"/>
    </source>
</evidence>
<dbReference type="Proteomes" id="UP000549113">
    <property type="component" value="Unassembled WGS sequence"/>
</dbReference>
<evidence type="ECO:0000256" key="2">
    <source>
        <dbReference type="ARBA" id="ARBA00009142"/>
    </source>
</evidence>
<feature type="transmembrane region" description="Helical" evidence="8">
    <location>
        <begin position="100"/>
        <end position="118"/>
    </location>
</feature>
<evidence type="ECO:0000256" key="5">
    <source>
        <dbReference type="ARBA" id="ARBA00022692"/>
    </source>
</evidence>
<dbReference type="PANTHER" id="PTHR30269:SF23">
    <property type="entry name" value="MEMBRANE TRANSPORTER PROTEIN YDHB-RELATED"/>
    <property type="match status" value="1"/>
</dbReference>
<keyword evidence="4 8" id="KW-1003">Cell membrane</keyword>
<name>A0AA40SRL1_9MICO</name>
<keyword evidence="10" id="KW-1185">Reference proteome</keyword>
<evidence type="ECO:0000256" key="4">
    <source>
        <dbReference type="ARBA" id="ARBA00022475"/>
    </source>
</evidence>
<dbReference type="InterPro" id="IPR052017">
    <property type="entry name" value="TSUP"/>
</dbReference>
<comment type="caution">
    <text evidence="9">The sequence shown here is derived from an EMBL/GenBank/DDBJ whole genome shotgun (WGS) entry which is preliminary data.</text>
</comment>
<keyword evidence="7 8" id="KW-0472">Membrane</keyword>
<evidence type="ECO:0000313" key="10">
    <source>
        <dbReference type="Proteomes" id="UP000549113"/>
    </source>
</evidence>
<dbReference type="GO" id="GO:0005886">
    <property type="term" value="C:plasma membrane"/>
    <property type="evidence" value="ECO:0007669"/>
    <property type="project" value="UniProtKB-SubCell"/>
</dbReference>
<comment type="similarity">
    <text evidence="2 8">Belongs to the 4-toluene sulfonate uptake permease (TSUP) (TC 2.A.102) family.</text>
</comment>
<reference evidence="9 10" key="1">
    <citation type="submission" date="2020-08" db="EMBL/GenBank/DDBJ databases">
        <title>Sequencing the genomes of 1000 actinobacteria strains.</title>
        <authorList>
            <person name="Klenk H.-P."/>
        </authorList>
    </citation>
    <scope>NUCLEOTIDE SEQUENCE [LARGE SCALE GENOMIC DNA]</scope>
    <source>
        <strain evidence="9 10">DSM 19600</strain>
    </source>
</reference>
<protein>
    <recommendedName>
        <fullName evidence="8">Probable membrane transporter protein</fullName>
    </recommendedName>
</protein>
<gene>
    <name evidence="9" type="ORF">BKA10_002892</name>
</gene>
<keyword evidence="3" id="KW-0813">Transport</keyword>
<dbReference type="RefSeq" id="WP_183500619.1">
    <property type="nucleotide sequence ID" value="NZ_BAABCO010000003.1"/>
</dbReference>
<feature type="transmembrane region" description="Helical" evidence="8">
    <location>
        <begin position="48"/>
        <end position="65"/>
    </location>
</feature>
<evidence type="ECO:0000256" key="1">
    <source>
        <dbReference type="ARBA" id="ARBA00004651"/>
    </source>
</evidence>
<feature type="transmembrane region" description="Helical" evidence="8">
    <location>
        <begin position="181"/>
        <end position="200"/>
    </location>
</feature>
<evidence type="ECO:0000313" key="9">
    <source>
        <dbReference type="EMBL" id="MBB4141098.1"/>
    </source>
</evidence>
<sequence>MPELTALAWVLLGVGAVVIGLSKAALPGAATIAVALFAAVLPAKQSTGTILLLLIVGDAFAMLAYRHHADVRTLVRLIPAVVAGMIAGAVFLAFAPDAAVRQVIGILLLLVVAVTLWRRAAQARGTGRPGGRAAPDGEPRADTVGERRIAAAAYGSIGGFTTMVANAAGPVMSMYFLAMRLPVQAFLGTAAWFFAIVNLAKLPFSIGLGLITAEGVLIALVLVPVVIASAFAGRWIARRIDQLLFERIIIVLTVVGSVYLLLPR</sequence>
<keyword evidence="5 8" id="KW-0812">Transmembrane</keyword>
<organism evidence="9 10">
    <name type="scientific">Microbacterium invictum</name>
    <dbReference type="NCBI Taxonomy" id="515415"/>
    <lineage>
        <taxon>Bacteria</taxon>
        <taxon>Bacillati</taxon>
        <taxon>Actinomycetota</taxon>
        <taxon>Actinomycetes</taxon>
        <taxon>Micrococcales</taxon>
        <taxon>Microbacteriaceae</taxon>
        <taxon>Microbacterium</taxon>
    </lineage>
</organism>
<feature type="transmembrane region" description="Helical" evidence="8">
    <location>
        <begin position="77"/>
        <end position="94"/>
    </location>
</feature>
<accession>A0AA40SRL1</accession>
<dbReference type="AlphaFoldDB" id="A0AA40SRL1"/>
<evidence type="ECO:0000256" key="3">
    <source>
        <dbReference type="ARBA" id="ARBA00022448"/>
    </source>
</evidence>
<comment type="subcellular location">
    <subcellularLocation>
        <location evidence="1 8">Cell membrane</location>
        <topology evidence="1 8">Multi-pass membrane protein</topology>
    </subcellularLocation>
</comment>
<keyword evidence="6 8" id="KW-1133">Transmembrane helix</keyword>
<evidence type="ECO:0000256" key="7">
    <source>
        <dbReference type="ARBA" id="ARBA00023136"/>
    </source>
</evidence>
<feature type="transmembrane region" description="Helical" evidence="8">
    <location>
        <begin position="244"/>
        <end position="262"/>
    </location>
</feature>